<name>A0A5M6ZHS1_9PROT</name>
<comment type="caution">
    <text evidence="12">The sequence shown here is derived from an EMBL/GenBank/DDBJ whole genome shotgun (WGS) entry which is preliminary data.</text>
</comment>
<reference evidence="12 13" key="1">
    <citation type="submission" date="2019-09" db="EMBL/GenBank/DDBJ databases">
        <authorList>
            <person name="Kevbrin V."/>
            <person name="Grouzdev D.S."/>
        </authorList>
    </citation>
    <scope>NUCLEOTIDE SEQUENCE [LARGE SCALE GENOMIC DNA]</scope>
    <source>
        <strain evidence="12 13">G-192</strain>
    </source>
</reference>
<keyword evidence="9 10" id="KW-0472">Membrane</keyword>
<evidence type="ECO:0000256" key="4">
    <source>
        <dbReference type="ARBA" id="ARBA00022475"/>
    </source>
</evidence>
<keyword evidence="10" id="KW-0997">Cell inner membrane</keyword>
<dbReference type="GO" id="GO:0006935">
    <property type="term" value="P:chemotaxis"/>
    <property type="evidence" value="ECO:0007669"/>
    <property type="project" value="UniProtKB-KW"/>
</dbReference>
<evidence type="ECO:0000256" key="6">
    <source>
        <dbReference type="ARBA" id="ARBA00022692"/>
    </source>
</evidence>
<sequence length="184" mass="20370">MELAMAEDAETETGTDAEEGAEESAAKPKPGLMKLALFIGLPVLILVLAGAAAALLFLGGGDEDAEKETAEIAEPDYWEQVQIISPFEEALQVSLSRQQGRSPTLIVSFNISYLDPMVPQRLSQPERKLALRDSYIEFLLTLRPEDLDGSMGHFRLKSELVRRTNLILAPHEVEDVMINEFMLQ</sequence>
<evidence type="ECO:0000256" key="10">
    <source>
        <dbReference type="RuleBase" id="RU364125"/>
    </source>
</evidence>
<evidence type="ECO:0000256" key="2">
    <source>
        <dbReference type="ARBA" id="ARBA00004162"/>
    </source>
</evidence>
<evidence type="ECO:0000256" key="9">
    <source>
        <dbReference type="ARBA" id="ARBA00023136"/>
    </source>
</evidence>
<keyword evidence="7 10" id="KW-0283">Flagellar rotation</keyword>
<accession>A0A5M6ZHS1</accession>
<dbReference type="GO" id="GO:0005886">
    <property type="term" value="C:plasma membrane"/>
    <property type="evidence" value="ECO:0007669"/>
    <property type="project" value="UniProtKB-SubCell"/>
</dbReference>
<comment type="subcellular location">
    <subcellularLocation>
        <location evidence="10">Cell inner membrane</location>
    </subcellularLocation>
    <subcellularLocation>
        <location evidence="2">Cell membrane</location>
        <topology evidence="2">Single-pass membrane protein</topology>
    </subcellularLocation>
</comment>
<dbReference type="PANTHER" id="PTHR35091">
    <property type="entry name" value="FLAGELLAR PROTEIN FLIL"/>
    <property type="match status" value="1"/>
</dbReference>
<comment type="similarity">
    <text evidence="3 10">Belongs to the FliL family.</text>
</comment>
<feature type="compositionally biased region" description="Acidic residues" evidence="11">
    <location>
        <begin position="1"/>
        <end position="22"/>
    </location>
</feature>
<dbReference type="GO" id="GO:0009425">
    <property type="term" value="C:bacterial-type flagellum basal body"/>
    <property type="evidence" value="ECO:0007669"/>
    <property type="project" value="InterPro"/>
</dbReference>
<evidence type="ECO:0000256" key="8">
    <source>
        <dbReference type="ARBA" id="ARBA00022989"/>
    </source>
</evidence>
<keyword evidence="8 10" id="KW-1133">Transmembrane helix</keyword>
<feature type="transmembrane region" description="Helical" evidence="10">
    <location>
        <begin position="35"/>
        <end position="58"/>
    </location>
</feature>
<evidence type="ECO:0000313" key="12">
    <source>
        <dbReference type="EMBL" id="KAA5803344.1"/>
    </source>
</evidence>
<evidence type="ECO:0000256" key="3">
    <source>
        <dbReference type="ARBA" id="ARBA00008281"/>
    </source>
</evidence>
<evidence type="ECO:0000256" key="11">
    <source>
        <dbReference type="SAM" id="MobiDB-lite"/>
    </source>
</evidence>
<proteinExistence type="inferred from homology"/>
<dbReference type="EMBL" id="VWOJ01000002">
    <property type="protein sequence ID" value="KAA5803344.1"/>
    <property type="molecule type" value="Genomic_DNA"/>
</dbReference>
<protein>
    <recommendedName>
        <fullName evidence="10">Flagellar protein FliL</fullName>
    </recommendedName>
</protein>
<dbReference type="Pfam" id="PF03748">
    <property type="entry name" value="FliL"/>
    <property type="match status" value="1"/>
</dbReference>
<keyword evidence="5 10" id="KW-0145">Chemotaxis</keyword>
<dbReference type="Proteomes" id="UP000325122">
    <property type="component" value="Unassembled WGS sequence"/>
</dbReference>
<dbReference type="PANTHER" id="PTHR35091:SF2">
    <property type="entry name" value="FLAGELLAR PROTEIN FLIL"/>
    <property type="match status" value="1"/>
</dbReference>
<dbReference type="InterPro" id="IPR005503">
    <property type="entry name" value="FliL"/>
</dbReference>
<organism evidence="12 13">
    <name type="scientific">Alkalicaulis satelles</name>
    <dbReference type="NCBI Taxonomy" id="2609175"/>
    <lineage>
        <taxon>Bacteria</taxon>
        <taxon>Pseudomonadati</taxon>
        <taxon>Pseudomonadota</taxon>
        <taxon>Alphaproteobacteria</taxon>
        <taxon>Maricaulales</taxon>
        <taxon>Maricaulaceae</taxon>
        <taxon>Alkalicaulis</taxon>
    </lineage>
</organism>
<evidence type="ECO:0000256" key="5">
    <source>
        <dbReference type="ARBA" id="ARBA00022500"/>
    </source>
</evidence>
<evidence type="ECO:0000256" key="7">
    <source>
        <dbReference type="ARBA" id="ARBA00022779"/>
    </source>
</evidence>
<keyword evidence="13" id="KW-1185">Reference proteome</keyword>
<evidence type="ECO:0000313" key="13">
    <source>
        <dbReference type="Proteomes" id="UP000325122"/>
    </source>
</evidence>
<gene>
    <name evidence="12" type="ORF">F1654_05920</name>
</gene>
<keyword evidence="4" id="KW-1003">Cell membrane</keyword>
<comment type="function">
    <text evidence="1 10">Controls the rotational direction of flagella during chemotaxis.</text>
</comment>
<feature type="region of interest" description="Disordered" evidence="11">
    <location>
        <begin position="1"/>
        <end position="26"/>
    </location>
</feature>
<dbReference type="GO" id="GO:0071978">
    <property type="term" value="P:bacterial-type flagellum-dependent swarming motility"/>
    <property type="evidence" value="ECO:0007669"/>
    <property type="project" value="TreeGrafter"/>
</dbReference>
<keyword evidence="6 10" id="KW-0812">Transmembrane</keyword>
<evidence type="ECO:0000256" key="1">
    <source>
        <dbReference type="ARBA" id="ARBA00002254"/>
    </source>
</evidence>
<dbReference type="AlphaFoldDB" id="A0A5M6ZHS1"/>